<gene>
    <name evidence="6" type="ORF">chiPu_0027075</name>
</gene>
<proteinExistence type="predicted"/>
<evidence type="ECO:0000313" key="7">
    <source>
        <dbReference type="Proteomes" id="UP000287033"/>
    </source>
</evidence>
<dbReference type="SUPFAM" id="SSF103473">
    <property type="entry name" value="MFS general substrate transporter"/>
    <property type="match status" value="1"/>
</dbReference>
<keyword evidence="4 5" id="KW-0472">Membrane</keyword>
<reference evidence="6 7" key="1">
    <citation type="journal article" date="2018" name="Nat. Ecol. Evol.">
        <title>Shark genomes provide insights into elasmobranch evolution and the origin of vertebrates.</title>
        <authorList>
            <person name="Hara Y"/>
            <person name="Yamaguchi K"/>
            <person name="Onimaru K"/>
            <person name="Kadota M"/>
            <person name="Koyanagi M"/>
            <person name="Keeley SD"/>
            <person name="Tatsumi K"/>
            <person name="Tanaka K"/>
            <person name="Motone F"/>
            <person name="Kageyama Y"/>
            <person name="Nozu R"/>
            <person name="Adachi N"/>
            <person name="Nishimura O"/>
            <person name="Nakagawa R"/>
            <person name="Tanegashima C"/>
            <person name="Kiyatake I"/>
            <person name="Matsumoto R"/>
            <person name="Murakumo K"/>
            <person name="Nishida K"/>
            <person name="Terakita A"/>
            <person name="Kuratani S"/>
            <person name="Sato K"/>
            <person name="Hyodo S Kuraku.S."/>
        </authorList>
    </citation>
    <scope>NUCLEOTIDE SEQUENCE [LARGE SCALE GENOMIC DNA]</scope>
</reference>
<dbReference type="PANTHER" id="PTHR10924:SF27">
    <property type="entry name" value="SOLUTE CARRIER FAMILY 49 MEMBER 4"/>
    <property type="match status" value="1"/>
</dbReference>
<evidence type="ECO:0000256" key="5">
    <source>
        <dbReference type="SAM" id="Phobius"/>
    </source>
</evidence>
<evidence type="ECO:0000313" key="6">
    <source>
        <dbReference type="EMBL" id="GCC43049.1"/>
    </source>
</evidence>
<sequence length="77" mass="8509">MWAAQQEEGQPLLGPAPVGSRLYRRRWLILAAFSALGFLQGLLWNSWGPIQNSAKQALGFSTLDITLLVLWGPIGFL</sequence>
<protein>
    <submittedName>
        <fullName evidence="6">Uncharacterized protein</fullName>
    </submittedName>
</protein>
<feature type="transmembrane region" description="Helical" evidence="5">
    <location>
        <begin position="27"/>
        <end position="45"/>
    </location>
</feature>
<dbReference type="InterPro" id="IPR036259">
    <property type="entry name" value="MFS_trans_sf"/>
</dbReference>
<dbReference type="STRING" id="137246.A0A401TK83"/>
<dbReference type="PANTHER" id="PTHR10924">
    <property type="entry name" value="MAJOR FACILITATOR SUPERFAMILY PROTEIN-RELATED"/>
    <property type="match status" value="1"/>
</dbReference>
<name>A0A401TK83_CHIPU</name>
<evidence type="ECO:0000256" key="1">
    <source>
        <dbReference type="ARBA" id="ARBA00004141"/>
    </source>
</evidence>
<evidence type="ECO:0000256" key="3">
    <source>
        <dbReference type="ARBA" id="ARBA00022989"/>
    </source>
</evidence>
<organism evidence="6 7">
    <name type="scientific">Chiloscyllium punctatum</name>
    <name type="common">Brownbanded bambooshark</name>
    <name type="synonym">Hemiscyllium punctatum</name>
    <dbReference type="NCBI Taxonomy" id="137246"/>
    <lineage>
        <taxon>Eukaryota</taxon>
        <taxon>Metazoa</taxon>
        <taxon>Chordata</taxon>
        <taxon>Craniata</taxon>
        <taxon>Vertebrata</taxon>
        <taxon>Chondrichthyes</taxon>
        <taxon>Elasmobranchii</taxon>
        <taxon>Galeomorphii</taxon>
        <taxon>Galeoidea</taxon>
        <taxon>Orectolobiformes</taxon>
        <taxon>Hemiscylliidae</taxon>
        <taxon>Chiloscyllium</taxon>
    </lineage>
</organism>
<keyword evidence="2 5" id="KW-0812">Transmembrane</keyword>
<evidence type="ECO:0000256" key="2">
    <source>
        <dbReference type="ARBA" id="ARBA00022692"/>
    </source>
</evidence>
<dbReference type="InterPro" id="IPR049680">
    <property type="entry name" value="FLVCR1-2_SLC49-like"/>
</dbReference>
<feature type="non-terminal residue" evidence="6">
    <location>
        <position position="77"/>
    </location>
</feature>
<dbReference type="OrthoDB" id="422206at2759"/>
<dbReference type="EMBL" id="BEZZ01094250">
    <property type="protein sequence ID" value="GCC43049.1"/>
    <property type="molecule type" value="Genomic_DNA"/>
</dbReference>
<evidence type="ECO:0000256" key="4">
    <source>
        <dbReference type="ARBA" id="ARBA00023136"/>
    </source>
</evidence>
<comment type="subcellular location">
    <subcellularLocation>
        <location evidence="1">Membrane</location>
        <topology evidence="1">Multi-pass membrane protein</topology>
    </subcellularLocation>
</comment>
<accession>A0A401TK83</accession>
<keyword evidence="7" id="KW-1185">Reference proteome</keyword>
<keyword evidence="3 5" id="KW-1133">Transmembrane helix</keyword>
<comment type="caution">
    <text evidence="6">The sequence shown here is derived from an EMBL/GenBank/DDBJ whole genome shotgun (WGS) entry which is preliminary data.</text>
</comment>
<dbReference type="GO" id="GO:0016020">
    <property type="term" value="C:membrane"/>
    <property type="evidence" value="ECO:0007669"/>
    <property type="project" value="UniProtKB-SubCell"/>
</dbReference>
<dbReference type="AlphaFoldDB" id="A0A401TK83"/>
<dbReference type="Proteomes" id="UP000287033">
    <property type="component" value="Unassembled WGS sequence"/>
</dbReference>